<sequence length="148" mass="16256">MLRKALLDRCKGQGVGPYKDRAHFRVSPFSGACSPDPREPIEALILSLCCLQVVIASPARDERVPLRRLLPPRPLLLRPVLQLLRRSEQLDDPDPGSVPDTDGLEASDRESRQEVLLGAAVGLAKGRLRARDLVIAAEARTRGSHGRQ</sequence>
<feature type="region of interest" description="Disordered" evidence="1">
    <location>
        <begin position="87"/>
        <end position="111"/>
    </location>
</feature>
<proteinExistence type="predicted"/>
<reference evidence="3" key="1">
    <citation type="submission" date="2016-11" db="UniProtKB">
        <authorList>
            <consortium name="WormBaseParasite"/>
        </authorList>
    </citation>
    <scope>IDENTIFICATION</scope>
</reference>
<keyword evidence="2" id="KW-1185">Reference proteome</keyword>
<evidence type="ECO:0000256" key="1">
    <source>
        <dbReference type="SAM" id="MobiDB-lite"/>
    </source>
</evidence>
<name>A0A1I7Z591_9BILA</name>
<dbReference type="WBParaSite" id="L893_g23050.t1">
    <property type="protein sequence ID" value="L893_g23050.t1"/>
    <property type="gene ID" value="L893_g23050"/>
</dbReference>
<dbReference type="AlphaFoldDB" id="A0A1I7Z591"/>
<protein>
    <submittedName>
        <fullName evidence="3">Uncharacterized protein</fullName>
    </submittedName>
</protein>
<evidence type="ECO:0000313" key="2">
    <source>
        <dbReference type="Proteomes" id="UP000095287"/>
    </source>
</evidence>
<accession>A0A1I7Z591</accession>
<evidence type="ECO:0000313" key="3">
    <source>
        <dbReference type="WBParaSite" id="L893_g23050.t1"/>
    </source>
</evidence>
<dbReference type="Proteomes" id="UP000095287">
    <property type="component" value="Unplaced"/>
</dbReference>
<organism evidence="2 3">
    <name type="scientific">Steinernema glaseri</name>
    <dbReference type="NCBI Taxonomy" id="37863"/>
    <lineage>
        <taxon>Eukaryota</taxon>
        <taxon>Metazoa</taxon>
        <taxon>Ecdysozoa</taxon>
        <taxon>Nematoda</taxon>
        <taxon>Chromadorea</taxon>
        <taxon>Rhabditida</taxon>
        <taxon>Tylenchina</taxon>
        <taxon>Panagrolaimomorpha</taxon>
        <taxon>Strongyloidoidea</taxon>
        <taxon>Steinernematidae</taxon>
        <taxon>Steinernema</taxon>
    </lineage>
</organism>